<comment type="caution">
    <text evidence="1">The sequence shown here is derived from an EMBL/GenBank/DDBJ whole genome shotgun (WGS) entry which is preliminary data.</text>
</comment>
<accession>A0ABD6EVJ6</accession>
<reference evidence="1 2" key="1">
    <citation type="submission" date="2024-08" db="EMBL/GenBank/DDBJ databases">
        <title>Gnathostoma spinigerum genome.</title>
        <authorList>
            <person name="Gonzalez-Bertolin B."/>
            <person name="Monzon S."/>
            <person name="Zaballos A."/>
            <person name="Jimenez P."/>
            <person name="Dekumyoy P."/>
            <person name="Varona S."/>
            <person name="Cuesta I."/>
            <person name="Sumanam S."/>
            <person name="Adisakwattana P."/>
            <person name="Gasser R.B."/>
            <person name="Hernandez-Gonzalez A."/>
            <person name="Young N.D."/>
            <person name="Perteguer M.J."/>
        </authorList>
    </citation>
    <scope>NUCLEOTIDE SEQUENCE [LARGE SCALE GENOMIC DNA]</scope>
    <source>
        <strain evidence="1">AL3</strain>
        <tissue evidence="1">Liver</tissue>
    </source>
</reference>
<gene>
    <name evidence="1" type="ORF">AB6A40_010080</name>
</gene>
<dbReference type="AlphaFoldDB" id="A0ABD6EVJ6"/>
<dbReference type="Proteomes" id="UP001608902">
    <property type="component" value="Unassembled WGS sequence"/>
</dbReference>
<dbReference type="EMBL" id="JBGFUD010012055">
    <property type="protein sequence ID" value="MFH4983371.1"/>
    <property type="molecule type" value="Genomic_DNA"/>
</dbReference>
<organism evidence="1 2">
    <name type="scientific">Gnathostoma spinigerum</name>
    <dbReference type="NCBI Taxonomy" id="75299"/>
    <lineage>
        <taxon>Eukaryota</taxon>
        <taxon>Metazoa</taxon>
        <taxon>Ecdysozoa</taxon>
        <taxon>Nematoda</taxon>
        <taxon>Chromadorea</taxon>
        <taxon>Rhabditida</taxon>
        <taxon>Spirurina</taxon>
        <taxon>Gnathostomatomorpha</taxon>
        <taxon>Gnathostomatoidea</taxon>
        <taxon>Gnathostomatidae</taxon>
        <taxon>Gnathostoma</taxon>
    </lineage>
</organism>
<protein>
    <submittedName>
        <fullName evidence="1">Uncharacterized protein</fullName>
    </submittedName>
</protein>
<evidence type="ECO:0000313" key="2">
    <source>
        <dbReference type="Proteomes" id="UP001608902"/>
    </source>
</evidence>
<name>A0ABD6EVJ6_9BILA</name>
<evidence type="ECO:0000313" key="1">
    <source>
        <dbReference type="EMBL" id="MFH4983371.1"/>
    </source>
</evidence>
<keyword evidence="2" id="KW-1185">Reference proteome</keyword>
<sequence length="101" mass="11372">MYKSMIMMRSKVPPQWINCATDVRTSRATADKLVCSTSGLHHNVDGKSAKISASLPAPSTLRSIRRFEQSLDGAQLLFGLHRRILLASRLWEKYGKQIKNT</sequence>
<proteinExistence type="predicted"/>